<accession>A0ABD0YJ84</accession>
<protein>
    <submittedName>
        <fullName evidence="3">Uncharacterized protein</fullName>
    </submittedName>
</protein>
<gene>
    <name evidence="3" type="ORF">AAG570_005459</name>
</gene>
<dbReference type="PANTHER" id="PTHR14739:SF9">
    <property type="entry name" value="MICROTUBULE-ASSOCIATED PROTEIN 9"/>
    <property type="match status" value="1"/>
</dbReference>
<evidence type="ECO:0000256" key="1">
    <source>
        <dbReference type="SAM" id="Coils"/>
    </source>
</evidence>
<sequence length="699" mass="79980">MASKRRNMFHKNKTQETTEEAVLIEPELNQHYPLLKKAASKTLVNVSRAVLGHEAFPLFHKFWPGNIDARNTGSTTSEETSTAAYASRPQKVRSGRRTTNVCRNGEMGNRKTDGLRRSVGHFVCESAVASSAGMCGRHYSSRHYEEHFWSEVLSEANFRLRRSSSALAIRPSSHPRPPSSLSLREGGRRFPKRKTSPESVPVDGLELEKFRRSLRLVGLRLQDLSNCQLLGQASGDDQLTNTNKRPDVRGVKPKVRTRLVRRSVSAEELRTVILLEDPSNARVTSTSASPPSSVWAEGRSPRNLLATAVYEEWYFKKMEEARKTKEMALREEKARQWSMENVGLIKGVLLVNGLSFEGLLRSPPMRLAAGRLLLTYISAKRQKSEKNKECYLEWMNRKCAQKKDKEEPVKGEGGAKETPASGPAVENRVGAPTAPGVAKRTKVRQKDVDEATTAFLLWKKEKDKLLKKKQQEEEMKRRREIDKEKKREESLKAFLAWKKKTDEELKEKARRKEEEEEKKRENEMRMQEERCRDAEAVFSRWKQNKDTHLRDTLKRHRVERCRLKTGLVLVVPPILEGAKTLEKSAPLFRSTGSPAHSVVSGVGRSAGVCVSKVARCSLQTVMMWDLNSTTDDGDSLTTYFLHTYRTREQEEMRKLEKEENSRIRRYEANQAFLEWLDRVEERRMATSVRRATSRPTSLS</sequence>
<feature type="compositionally biased region" description="Basic and acidic residues" evidence="2">
    <location>
        <begin position="402"/>
        <end position="415"/>
    </location>
</feature>
<evidence type="ECO:0000256" key="2">
    <source>
        <dbReference type="SAM" id="MobiDB-lite"/>
    </source>
</evidence>
<feature type="coiled-coil region" evidence="1">
    <location>
        <begin position="469"/>
        <end position="532"/>
    </location>
</feature>
<dbReference type="AlphaFoldDB" id="A0ABD0YJ84"/>
<dbReference type="PANTHER" id="PTHR14739">
    <property type="entry name" value="MICROTUBULE-ASSOCIATED PROTEIN 9"/>
    <property type="match status" value="1"/>
</dbReference>
<keyword evidence="1" id="KW-0175">Coiled coil</keyword>
<proteinExistence type="predicted"/>
<feature type="region of interest" description="Disordered" evidence="2">
    <location>
        <begin position="402"/>
        <end position="445"/>
    </location>
</feature>
<reference evidence="3 4" key="1">
    <citation type="submission" date="2024-07" db="EMBL/GenBank/DDBJ databases">
        <title>Chromosome-level genome assembly of the water stick insect Ranatra chinensis (Heteroptera: Nepidae).</title>
        <authorList>
            <person name="Liu X."/>
        </authorList>
    </citation>
    <scope>NUCLEOTIDE SEQUENCE [LARGE SCALE GENOMIC DNA]</scope>
    <source>
        <strain evidence="3">Cailab_2021Rc</strain>
        <tissue evidence="3">Muscle</tissue>
    </source>
</reference>
<evidence type="ECO:0000313" key="3">
    <source>
        <dbReference type="EMBL" id="KAL1115964.1"/>
    </source>
</evidence>
<organism evidence="3 4">
    <name type="scientific">Ranatra chinensis</name>
    <dbReference type="NCBI Taxonomy" id="642074"/>
    <lineage>
        <taxon>Eukaryota</taxon>
        <taxon>Metazoa</taxon>
        <taxon>Ecdysozoa</taxon>
        <taxon>Arthropoda</taxon>
        <taxon>Hexapoda</taxon>
        <taxon>Insecta</taxon>
        <taxon>Pterygota</taxon>
        <taxon>Neoptera</taxon>
        <taxon>Paraneoptera</taxon>
        <taxon>Hemiptera</taxon>
        <taxon>Heteroptera</taxon>
        <taxon>Panheteroptera</taxon>
        <taxon>Nepomorpha</taxon>
        <taxon>Nepidae</taxon>
        <taxon>Ranatrinae</taxon>
        <taxon>Ranatra</taxon>
    </lineage>
</organism>
<keyword evidence="4" id="KW-1185">Reference proteome</keyword>
<evidence type="ECO:0000313" key="4">
    <source>
        <dbReference type="Proteomes" id="UP001558652"/>
    </source>
</evidence>
<comment type="caution">
    <text evidence="3">The sequence shown here is derived from an EMBL/GenBank/DDBJ whole genome shotgun (WGS) entry which is preliminary data.</text>
</comment>
<feature type="region of interest" description="Disordered" evidence="2">
    <location>
        <begin position="169"/>
        <end position="200"/>
    </location>
</feature>
<dbReference type="EMBL" id="JBFDAA010000018">
    <property type="protein sequence ID" value="KAL1115964.1"/>
    <property type="molecule type" value="Genomic_DNA"/>
</dbReference>
<dbReference type="Proteomes" id="UP001558652">
    <property type="component" value="Unassembled WGS sequence"/>
</dbReference>
<name>A0ABD0YJ84_9HEMI</name>
<dbReference type="InterPro" id="IPR026106">
    <property type="entry name" value="MAP9"/>
</dbReference>